<dbReference type="Proteomes" id="UP000887565">
    <property type="component" value="Unplaced"/>
</dbReference>
<accession>A0A915KT25</accession>
<sequence length="154" mass="18006">MLSSASSSIFSRCVPFYEVAVFSYTGFKTKAFDFGEILPILKQEDDFKLRAGQPGLYEKHQRLKDSVETIRKWHSDASTYEEKAKRIQTNLKHLAPEVDNAKRCKTMREKLEQLKKKRCWLPSGNEKRCPGLRFRNQFSILVKMAYWSSEMGEK</sequence>
<evidence type="ECO:0000313" key="1">
    <source>
        <dbReference type="Proteomes" id="UP000887565"/>
    </source>
</evidence>
<reference evidence="2" key="1">
    <citation type="submission" date="2022-11" db="UniProtKB">
        <authorList>
            <consortium name="WormBaseParasite"/>
        </authorList>
    </citation>
    <scope>IDENTIFICATION</scope>
</reference>
<protein>
    <submittedName>
        <fullName evidence="2">Uncharacterized protein</fullName>
    </submittedName>
</protein>
<dbReference type="AlphaFoldDB" id="A0A915KT25"/>
<keyword evidence="1" id="KW-1185">Reference proteome</keyword>
<proteinExistence type="predicted"/>
<evidence type="ECO:0000313" key="2">
    <source>
        <dbReference type="WBParaSite" id="nRc.2.0.1.t41918-RA"/>
    </source>
</evidence>
<organism evidence="1 2">
    <name type="scientific">Romanomermis culicivorax</name>
    <name type="common">Nematode worm</name>
    <dbReference type="NCBI Taxonomy" id="13658"/>
    <lineage>
        <taxon>Eukaryota</taxon>
        <taxon>Metazoa</taxon>
        <taxon>Ecdysozoa</taxon>
        <taxon>Nematoda</taxon>
        <taxon>Enoplea</taxon>
        <taxon>Dorylaimia</taxon>
        <taxon>Mermithida</taxon>
        <taxon>Mermithoidea</taxon>
        <taxon>Mermithidae</taxon>
        <taxon>Romanomermis</taxon>
    </lineage>
</organism>
<dbReference type="WBParaSite" id="nRc.2.0.1.t41918-RA">
    <property type="protein sequence ID" value="nRc.2.0.1.t41918-RA"/>
    <property type="gene ID" value="nRc.2.0.1.g41918"/>
</dbReference>
<name>A0A915KT25_ROMCU</name>